<accession>A0A401Z689</accession>
<comment type="caution">
    <text evidence="1">The sequence shown here is derived from an EMBL/GenBank/DDBJ whole genome shotgun (WGS) entry which is preliminary data.</text>
</comment>
<name>A0A401Z689_9ACTN</name>
<sequence length="219" mass="23384">MRIAVDEVRESADPLPAESVLQELGACDLVVLVWSRGASRDRHVREQCEYAASFGKACVVRPLDVTAPPGGGDVERLPLGCGVREVAASVRRRLGARAGDGFGYGGVVGPGSWTIESDARYGESLTVELGPLVDGSAGPGSLTGTHRRAGLEGRVVGCWRFGAAASRLDPEPESAFGLRPVREVRRLQLLGGGDRFLAAEDLHGIADPRRYRLTRERRG</sequence>
<keyword evidence="2" id="KW-1185">Reference proteome</keyword>
<evidence type="ECO:0008006" key="3">
    <source>
        <dbReference type="Google" id="ProtNLM"/>
    </source>
</evidence>
<gene>
    <name evidence="1" type="ORF">EHYA_10157</name>
</gene>
<dbReference type="Proteomes" id="UP000286931">
    <property type="component" value="Unassembled WGS sequence"/>
</dbReference>
<organism evidence="1 2">
    <name type="scientific">Embleya hyalina</name>
    <dbReference type="NCBI Taxonomy" id="516124"/>
    <lineage>
        <taxon>Bacteria</taxon>
        <taxon>Bacillati</taxon>
        <taxon>Actinomycetota</taxon>
        <taxon>Actinomycetes</taxon>
        <taxon>Kitasatosporales</taxon>
        <taxon>Streptomycetaceae</taxon>
        <taxon>Embleya</taxon>
    </lineage>
</organism>
<evidence type="ECO:0000313" key="2">
    <source>
        <dbReference type="Proteomes" id="UP000286931"/>
    </source>
</evidence>
<protein>
    <recommendedName>
        <fullName evidence="3">TIR domain-containing protein</fullName>
    </recommendedName>
</protein>
<proteinExistence type="predicted"/>
<reference evidence="1 2" key="1">
    <citation type="submission" date="2018-12" db="EMBL/GenBank/DDBJ databases">
        <title>Draft genome sequence of Embleya hyalina NBRC 13850T.</title>
        <authorList>
            <person name="Komaki H."/>
            <person name="Hosoyama A."/>
            <person name="Kimura A."/>
            <person name="Ichikawa N."/>
            <person name="Tamura T."/>
        </authorList>
    </citation>
    <scope>NUCLEOTIDE SEQUENCE [LARGE SCALE GENOMIC DNA]</scope>
    <source>
        <strain evidence="1 2">NBRC 13850</strain>
    </source>
</reference>
<dbReference type="AlphaFoldDB" id="A0A401Z689"/>
<dbReference type="EMBL" id="BIFH01000063">
    <property type="protein sequence ID" value="GCE02380.1"/>
    <property type="molecule type" value="Genomic_DNA"/>
</dbReference>
<evidence type="ECO:0000313" key="1">
    <source>
        <dbReference type="EMBL" id="GCE02380.1"/>
    </source>
</evidence>